<dbReference type="InterPro" id="IPR036390">
    <property type="entry name" value="WH_DNA-bd_sf"/>
</dbReference>
<evidence type="ECO:0000256" key="2">
    <source>
        <dbReference type="ARBA" id="ARBA00023163"/>
    </source>
</evidence>
<dbReference type="EMBL" id="BSFP01000016">
    <property type="protein sequence ID" value="GLL01501.1"/>
    <property type="molecule type" value="Genomic_DNA"/>
</dbReference>
<sequence length="110" mass="12101">MSASLLPAQRRQRIVELLGRREYITIDEIRAATGASMATTHRDLDHLATMGALTRIRGGATRPPSPRGEARLLAACLTRVRQALDRNDLTTVESALHQALDACTRLRRAS</sequence>
<dbReference type="PROSITE" id="PS51000">
    <property type="entry name" value="HTH_DEOR_2"/>
    <property type="match status" value="1"/>
</dbReference>
<evidence type="ECO:0000256" key="1">
    <source>
        <dbReference type="ARBA" id="ARBA00023015"/>
    </source>
</evidence>
<dbReference type="GO" id="GO:0003700">
    <property type="term" value="F:DNA-binding transcription factor activity"/>
    <property type="evidence" value="ECO:0007669"/>
    <property type="project" value="InterPro"/>
</dbReference>
<accession>A0A9W6KG64</accession>
<comment type="caution">
    <text evidence="4">The sequence shown here is derived from an EMBL/GenBank/DDBJ whole genome shotgun (WGS) entry which is preliminary data.</text>
</comment>
<name>A0A9W6KG64_9ACTN</name>
<dbReference type="RefSeq" id="WP_223104557.1">
    <property type="nucleotide sequence ID" value="NZ_BAAAXA010000001.1"/>
</dbReference>
<gene>
    <name evidence="4" type="ORF">GCM10017581_032420</name>
</gene>
<dbReference type="Proteomes" id="UP001143480">
    <property type="component" value="Unassembled WGS sequence"/>
</dbReference>
<reference evidence="4" key="2">
    <citation type="submission" date="2023-01" db="EMBL/GenBank/DDBJ databases">
        <authorList>
            <person name="Sun Q."/>
            <person name="Evtushenko L."/>
        </authorList>
    </citation>
    <scope>NUCLEOTIDE SEQUENCE</scope>
    <source>
        <strain evidence="4">VKM Ac-1321</strain>
    </source>
</reference>
<dbReference type="SUPFAM" id="SSF46785">
    <property type="entry name" value="Winged helix' DNA-binding domain"/>
    <property type="match status" value="1"/>
</dbReference>
<keyword evidence="1" id="KW-0805">Transcription regulation</keyword>
<dbReference type="InterPro" id="IPR001034">
    <property type="entry name" value="DeoR_HTH"/>
</dbReference>
<organism evidence="4 5">
    <name type="scientific">Dactylosporangium matsuzakiense</name>
    <dbReference type="NCBI Taxonomy" id="53360"/>
    <lineage>
        <taxon>Bacteria</taxon>
        <taxon>Bacillati</taxon>
        <taxon>Actinomycetota</taxon>
        <taxon>Actinomycetes</taxon>
        <taxon>Micromonosporales</taxon>
        <taxon>Micromonosporaceae</taxon>
        <taxon>Dactylosporangium</taxon>
    </lineage>
</organism>
<dbReference type="Gene3D" id="1.10.10.10">
    <property type="entry name" value="Winged helix-like DNA-binding domain superfamily/Winged helix DNA-binding domain"/>
    <property type="match status" value="1"/>
</dbReference>
<evidence type="ECO:0000313" key="4">
    <source>
        <dbReference type="EMBL" id="GLL01501.1"/>
    </source>
</evidence>
<dbReference type="SMART" id="SM00420">
    <property type="entry name" value="HTH_DEOR"/>
    <property type="match status" value="1"/>
</dbReference>
<evidence type="ECO:0000313" key="5">
    <source>
        <dbReference type="Proteomes" id="UP001143480"/>
    </source>
</evidence>
<dbReference type="InterPro" id="IPR036388">
    <property type="entry name" value="WH-like_DNA-bd_sf"/>
</dbReference>
<keyword evidence="2" id="KW-0804">Transcription</keyword>
<dbReference type="Pfam" id="PF08220">
    <property type="entry name" value="HTH_DeoR"/>
    <property type="match status" value="1"/>
</dbReference>
<keyword evidence="5" id="KW-1185">Reference proteome</keyword>
<protein>
    <recommendedName>
        <fullName evidence="3">HTH deoR-type domain-containing protein</fullName>
    </recommendedName>
</protein>
<proteinExistence type="predicted"/>
<reference evidence="4" key="1">
    <citation type="journal article" date="2014" name="Int. J. Syst. Evol. Microbiol.">
        <title>Complete genome sequence of Corynebacterium casei LMG S-19264T (=DSM 44701T), isolated from a smear-ripened cheese.</title>
        <authorList>
            <consortium name="US DOE Joint Genome Institute (JGI-PGF)"/>
            <person name="Walter F."/>
            <person name="Albersmeier A."/>
            <person name="Kalinowski J."/>
            <person name="Ruckert C."/>
        </authorList>
    </citation>
    <scope>NUCLEOTIDE SEQUENCE</scope>
    <source>
        <strain evidence="4">VKM Ac-1321</strain>
    </source>
</reference>
<evidence type="ECO:0000259" key="3">
    <source>
        <dbReference type="PROSITE" id="PS51000"/>
    </source>
</evidence>
<feature type="domain" description="HTH deoR-type" evidence="3">
    <location>
        <begin position="7"/>
        <end position="62"/>
    </location>
</feature>
<dbReference type="AlphaFoldDB" id="A0A9W6KG64"/>